<keyword evidence="1" id="KW-0472">Membrane</keyword>
<feature type="transmembrane region" description="Helical" evidence="1">
    <location>
        <begin position="93"/>
        <end position="112"/>
    </location>
</feature>
<dbReference type="AlphaFoldDB" id="A0A6J6E070"/>
<keyword evidence="1" id="KW-1133">Transmembrane helix</keyword>
<organism evidence="2">
    <name type="scientific">freshwater metagenome</name>
    <dbReference type="NCBI Taxonomy" id="449393"/>
    <lineage>
        <taxon>unclassified sequences</taxon>
        <taxon>metagenomes</taxon>
        <taxon>ecological metagenomes</taxon>
    </lineage>
</organism>
<name>A0A6J6E070_9ZZZZ</name>
<reference evidence="2" key="1">
    <citation type="submission" date="2020-05" db="EMBL/GenBank/DDBJ databases">
        <authorList>
            <person name="Chiriac C."/>
            <person name="Salcher M."/>
            <person name="Ghai R."/>
            <person name="Kavagutti S V."/>
        </authorList>
    </citation>
    <scope>NUCLEOTIDE SEQUENCE</scope>
</reference>
<gene>
    <name evidence="2" type="ORF">UFOPK1722_00301</name>
</gene>
<dbReference type="InterPro" id="IPR021414">
    <property type="entry name" value="DUF3054"/>
</dbReference>
<keyword evidence="1" id="KW-0812">Transmembrane</keyword>
<sequence>MKSRAVLWSLVADVVGIIVFVTIGRRNHDEGVAPAGVIETAAPFVIAALVGWLIARGWKSPVAIGTGAIIWVTTVALGMVLRKLVFDDGTATAFVIVATVFTGAVLNGWRLAVRTRQARLTTGS</sequence>
<evidence type="ECO:0000256" key="1">
    <source>
        <dbReference type="SAM" id="Phobius"/>
    </source>
</evidence>
<protein>
    <submittedName>
        <fullName evidence="2">Unannotated protein</fullName>
    </submittedName>
</protein>
<evidence type="ECO:0000313" key="2">
    <source>
        <dbReference type="EMBL" id="CAB4569752.1"/>
    </source>
</evidence>
<proteinExistence type="predicted"/>
<accession>A0A6J6E070</accession>
<feature type="transmembrane region" description="Helical" evidence="1">
    <location>
        <begin position="5"/>
        <end position="23"/>
    </location>
</feature>
<feature type="transmembrane region" description="Helical" evidence="1">
    <location>
        <begin position="62"/>
        <end position="81"/>
    </location>
</feature>
<dbReference type="EMBL" id="CAEZTS010000015">
    <property type="protein sequence ID" value="CAB4569752.1"/>
    <property type="molecule type" value="Genomic_DNA"/>
</dbReference>
<feature type="transmembrane region" description="Helical" evidence="1">
    <location>
        <begin position="35"/>
        <end position="55"/>
    </location>
</feature>
<dbReference type="Pfam" id="PF11255">
    <property type="entry name" value="DUF3054"/>
    <property type="match status" value="1"/>
</dbReference>